<feature type="compositionally biased region" description="Polar residues" evidence="1">
    <location>
        <begin position="39"/>
        <end position="51"/>
    </location>
</feature>
<accession>A0ABD0YAW3</accession>
<gene>
    <name evidence="2" type="ORF">AAG570_001011</name>
</gene>
<sequence length="112" mass="12094">QVVLFSVSAGVAILAVLAQYLKRRRKTPTTSIKARRSRQQILSEGQRNASPNGDFVFNSGSKRSGSPSIRSLNRQPSILSTLSDRLSSVTALPPDPAIQLTPQQLGVMGEFS</sequence>
<feature type="compositionally biased region" description="Polar residues" evidence="1">
    <location>
        <begin position="58"/>
        <end position="75"/>
    </location>
</feature>
<reference evidence="2 3" key="1">
    <citation type="submission" date="2024-07" db="EMBL/GenBank/DDBJ databases">
        <title>Chromosome-level genome assembly of the water stick insect Ranatra chinensis (Heteroptera: Nepidae).</title>
        <authorList>
            <person name="Liu X."/>
        </authorList>
    </citation>
    <scope>NUCLEOTIDE SEQUENCE [LARGE SCALE GENOMIC DNA]</scope>
    <source>
        <strain evidence="2">Cailab_2021Rc</strain>
        <tissue evidence="2">Muscle</tissue>
    </source>
</reference>
<evidence type="ECO:0000313" key="2">
    <source>
        <dbReference type="EMBL" id="KAL1124382.1"/>
    </source>
</evidence>
<feature type="non-terminal residue" evidence="2">
    <location>
        <position position="1"/>
    </location>
</feature>
<feature type="region of interest" description="Disordered" evidence="1">
    <location>
        <begin position="27"/>
        <end position="75"/>
    </location>
</feature>
<organism evidence="2 3">
    <name type="scientific">Ranatra chinensis</name>
    <dbReference type="NCBI Taxonomy" id="642074"/>
    <lineage>
        <taxon>Eukaryota</taxon>
        <taxon>Metazoa</taxon>
        <taxon>Ecdysozoa</taxon>
        <taxon>Arthropoda</taxon>
        <taxon>Hexapoda</taxon>
        <taxon>Insecta</taxon>
        <taxon>Pterygota</taxon>
        <taxon>Neoptera</taxon>
        <taxon>Paraneoptera</taxon>
        <taxon>Hemiptera</taxon>
        <taxon>Heteroptera</taxon>
        <taxon>Panheteroptera</taxon>
        <taxon>Nepomorpha</taxon>
        <taxon>Nepidae</taxon>
        <taxon>Ranatrinae</taxon>
        <taxon>Ranatra</taxon>
    </lineage>
</organism>
<comment type="caution">
    <text evidence="2">The sequence shown here is derived from an EMBL/GenBank/DDBJ whole genome shotgun (WGS) entry which is preliminary data.</text>
</comment>
<dbReference type="Proteomes" id="UP001558652">
    <property type="component" value="Unassembled WGS sequence"/>
</dbReference>
<dbReference type="AlphaFoldDB" id="A0ABD0YAW3"/>
<evidence type="ECO:0000256" key="1">
    <source>
        <dbReference type="SAM" id="MobiDB-lite"/>
    </source>
</evidence>
<feature type="compositionally biased region" description="Basic residues" evidence="1">
    <location>
        <begin position="27"/>
        <end position="38"/>
    </location>
</feature>
<name>A0ABD0YAW3_9HEMI</name>
<evidence type="ECO:0000313" key="3">
    <source>
        <dbReference type="Proteomes" id="UP001558652"/>
    </source>
</evidence>
<proteinExistence type="predicted"/>
<dbReference type="EMBL" id="JBFDAA010000010">
    <property type="protein sequence ID" value="KAL1124382.1"/>
    <property type="molecule type" value="Genomic_DNA"/>
</dbReference>
<protein>
    <submittedName>
        <fullName evidence="2">Uncharacterized protein</fullName>
    </submittedName>
</protein>
<keyword evidence="3" id="KW-1185">Reference proteome</keyword>